<accession>A0A0A9CTB9</accession>
<evidence type="ECO:0000256" key="1">
    <source>
        <dbReference type="SAM" id="MobiDB-lite"/>
    </source>
</evidence>
<feature type="compositionally biased region" description="Polar residues" evidence="1">
    <location>
        <begin position="125"/>
        <end position="137"/>
    </location>
</feature>
<organism evidence="2">
    <name type="scientific">Arundo donax</name>
    <name type="common">Giant reed</name>
    <name type="synonym">Donax arundinaceus</name>
    <dbReference type="NCBI Taxonomy" id="35708"/>
    <lineage>
        <taxon>Eukaryota</taxon>
        <taxon>Viridiplantae</taxon>
        <taxon>Streptophyta</taxon>
        <taxon>Embryophyta</taxon>
        <taxon>Tracheophyta</taxon>
        <taxon>Spermatophyta</taxon>
        <taxon>Magnoliopsida</taxon>
        <taxon>Liliopsida</taxon>
        <taxon>Poales</taxon>
        <taxon>Poaceae</taxon>
        <taxon>PACMAD clade</taxon>
        <taxon>Arundinoideae</taxon>
        <taxon>Arundineae</taxon>
        <taxon>Arundo</taxon>
    </lineage>
</organism>
<evidence type="ECO:0000313" key="2">
    <source>
        <dbReference type="EMBL" id="JAD74757.1"/>
    </source>
</evidence>
<protein>
    <submittedName>
        <fullName evidence="2">Uncharacterized protein</fullName>
    </submittedName>
</protein>
<reference evidence="2" key="2">
    <citation type="journal article" date="2015" name="Data Brief">
        <title>Shoot transcriptome of the giant reed, Arundo donax.</title>
        <authorList>
            <person name="Barrero R.A."/>
            <person name="Guerrero F.D."/>
            <person name="Moolhuijzen P."/>
            <person name="Goolsby J.A."/>
            <person name="Tidwell J."/>
            <person name="Bellgard S.E."/>
            <person name="Bellgard M.I."/>
        </authorList>
    </citation>
    <scope>NUCLEOTIDE SEQUENCE</scope>
    <source>
        <tissue evidence="2">Shoot tissue taken approximately 20 cm above the soil surface</tissue>
    </source>
</reference>
<feature type="region of interest" description="Disordered" evidence="1">
    <location>
        <begin position="117"/>
        <end position="137"/>
    </location>
</feature>
<name>A0A0A9CTB9_ARUDO</name>
<dbReference type="PANTHER" id="PTHR33914:SF13">
    <property type="entry name" value="OS04G0467100 PROTEIN"/>
    <property type="match status" value="1"/>
</dbReference>
<dbReference type="PANTHER" id="PTHR33914">
    <property type="entry name" value="18S PRE-RIBOSOMAL ASSEMBLY PROTEIN GAR2-LIKE PROTEIN"/>
    <property type="match status" value="1"/>
</dbReference>
<reference evidence="2" key="1">
    <citation type="submission" date="2014-09" db="EMBL/GenBank/DDBJ databases">
        <authorList>
            <person name="Magalhaes I.L.F."/>
            <person name="Oliveira U."/>
            <person name="Santos F.R."/>
            <person name="Vidigal T.H.D.A."/>
            <person name="Brescovit A.D."/>
            <person name="Santos A.J."/>
        </authorList>
    </citation>
    <scope>NUCLEOTIDE SEQUENCE</scope>
    <source>
        <tissue evidence="2">Shoot tissue taken approximately 20 cm above the soil surface</tissue>
    </source>
</reference>
<sequence>MQIMKIDDERPYHSHVFHELASNGSPKLDLKTERETKHTFLADKMVEQTNQSENNFMKSERQDGGKIGQTRIEDVSYEKDVVEIKLPATVISSDYGGHFVKDVCIDDGVPADQKASTEKLADQKVSPNVDSSMGDTNGVLNEEIRAESTKSEHELKSQVVILPVMCAIEGNTEEQYSSCEVRGHEGNNTAAVFTSLNDDKLSPKQLICHEGAKGCHQVVTVISESSENQEPFLNGEATHQVYYYLYLQ</sequence>
<proteinExistence type="predicted"/>
<dbReference type="AlphaFoldDB" id="A0A0A9CTB9"/>
<dbReference type="EMBL" id="GBRH01223138">
    <property type="protein sequence ID" value="JAD74757.1"/>
    <property type="molecule type" value="Transcribed_RNA"/>
</dbReference>
<dbReference type="InterPro" id="IPR040378">
    <property type="entry name" value="BASL"/>
</dbReference>
<dbReference type="GO" id="GO:0009786">
    <property type="term" value="P:regulation of asymmetric cell division"/>
    <property type="evidence" value="ECO:0007669"/>
    <property type="project" value="InterPro"/>
</dbReference>